<feature type="domain" description="Glycosyl transferase family 1" evidence="1">
    <location>
        <begin position="199"/>
        <end position="363"/>
    </location>
</feature>
<evidence type="ECO:0000313" key="2">
    <source>
        <dbReference type="EMBL" id="PSN87748.1"/>
    </source>
</evidence>
<proteinExistence type="predicted"/>
<dbReference type="GO" id="GO:0016757">
    <property type="term" value="F:glycosyltransferase activity"/>
    <property type="evidence" value="ECO:0007669"/>
    <property type="project" value="InterPro"/>
</dbReference>
<dbReference type="InterPro" id="IPR001296">
    <property type="entry name" value="Glyco_trans_1"/>
</dbReference>
<dbReference type="InterPro" id="IPR050194">
    <property type="entry name" value="Glycosyltransferase_grp1"/>
</dbReference>
<dbReference type="PANTHER" id="PTHR45947:SF3">
    <property type="entry name" value="SULFOQUINOVOSYL TRANSFERASE SQD2"/>
    <property type="match status" value="1"/>
</dbReference>
<dbReference type="Proteomes" id="UP000240322">
    <property type="component" value="Unassembled WGS sequence"/>
</dbReference>
<evidence type="ECO:0000313" key="3">
    <source>
        <dbReference type="Proteomes" id="UP000240322"/>
    </source>
</evidence>
<gene>
    <name evidence="2" type="ORF">B9Q03_10120</name>
</gene>
<dbReference type="Pfam" id="PF00534">
    <property type="entry name" value="Glycos_transf_1"/>
    <property type="match status" value="1"/>
</dbReference>
<accession>A0A2R6AMZ0</accession>
<name>A0A2R6AMZ0_9ARCH</name>
<dbReference type="PANTHER" id="PTHR45947">
    <property type="entry name" value="SULFOQUINOVOSYL TRANSFERASE SQD2"/>
    <property type="match status" value="1"/>
</dbReference>
<dbReference type="AlphaFoldDB" id="A0A2R6AMZ0"/>
<dbReference type="SUPFAM" id="SSF53756">
    <property type="entry name" value="UDP-Glycosyltransferase/glycogen phosphorylase"/>
    <property type="match status" value="1"/>
</dbReference>
<protein>
    <recommendedName>
        <fullName evidence="1">Glycosyl transferase family 1 domain-containing protein</fullName>
    </recommendedName>
</protein>
<dbReference type="CDD" id="cd03801">
    <property type="entry name" value="GT4_PimA-like"/>
    <property type="match status" value="1"/>
</dbReference>
<comment type="caution">
    <text evidence="2">The sequence shown here is derived from an EMBL/GenBank/DDBJ whole genome shotgun (WGS) entry which is preliminary data.</text>
</comment>
<evidence type="ECO:0000259" key="1">
    <source>
        <dbReference type="Pfam" id="PF00534"/>
    </source>
</evidence>
<organism evidence="2 3">
    <name type="scientific">Candidatus Marsarchaeota G2 archaeon OSP_D</name>
    <dbReference type="NCBI Taxonomy" id="1978157"/>
    <lineage>
        <taxon>Archaea</taxon>
        <taxon>Candidatus Marsarchaeota</taxon>
        <taxon>Candidatus Marsarchaeota group 2</taxon>
    </lineage>
</organism>
<sequence length="390" mass="44281">MTWRAVGLLRQKLRLLFPWYRFPPFTDKSIGGLSTTLWDNTNWLSKLGHEVNVLIPGEHEEEHLVGNIFVKNSSLGRTIMQGGKLDSRAQRWLSDFDAVISVNNYGAHSLRRVLAQVHVVRQIHTVAIDRPLMTYLPLKWGVLQYAKMKWEKIREEKFEKALRGVSTVCVSGYLLKKVIEHKVEEEQNTVFIPNGVDTELFKETSKRDKYDLLFVGRFQYAKGLDLLILALKKLWLKGLRPSLMIVGSFTPKERVYIQRIAGNELSKSISFKGVVPHELMPEVYRSARVLVAPSRYETFGLPALEGASCGVPVIATNVGGLSEILDYAPDMLVERADHLLLEKKIEEVLTRTDDLKHLAQAGRVKAESYSIASVLEKFANFVQDSLKANH</sequence>
<reference evidence="2 3" key="1">
    <citation type="submission" date="2017-04" db="EMBL/GenBank/DDBJ databases">
        <title>Novel microbial lineages endemic to geothermal iron-oxide mats fill important gaps in the evolutionary history of Archaea.</title>
        <authorList>
            <person name="Jay Z.J."/>
            <person name="Beam J.P."/>
            <person name="Dlakic M."/>
            <person name="Rusch D.B."/>
            <person name="Kozubal M.A."/>
            <person name="Inskeep W.P."/>
        </authorList>
    </citation>
    <scope>NUCLEOTIDE SEQUENCE [LARGE SCALE GENOMIC DNA]</scope>
    <source>
        <strain evidence="2">OSP_D</strain>
    </source>
</reference>
<dbReference type="Gene3D" id="3.40.50.2000">
    <property type="entry name" value="Glycogen Phosphorylase B"/>
    <property type="match status" value="2"/>
</dbReference>
<dbReference type="EMBL" id="NEXE01000147">
    <property type="protein sequence ID" value="PSN87748.1"/>
    <property type="molecule type" value="Genomic_DNA"/>
</dbReference>